<evidence type="ECO:0000256" key="2">
    <source>
        <dbReference type="ARBA" id="ARBA00022692"/>
    </source>
</evidence>
<dbReference type="Pfam" id="PF04932">
    <property type="entry name" value="Wzy_C"/>
    <property type="match status" value="1"/>
</dbReference>
<comment type="caution">
    <text evidence="7">The sequence shown here is derived from an EMBL/GenBank/DDBJ whole genome shotgun (WGS) entry which is preliminary data.</text>
</comment>
<evidence type="ECO:0000256" key="1">
    <source>
        <dbReference type="ARBA" id="ARBA00004141"/>
    </source>
</evidence>
<feature type="transmembrane region" description="Helical" evidence="5">
    <location>
        <begin position="184"/>
        <end position="205"/>
    </location>
</feature>
<dbReference type="InterPro" id="IPR051533">
    <property type="entry name" value="WaaL-like"/>
</dbReference>
<dbReference type="RefSeq" id="WP_004628608.1">
    <property type="nucleotide sequence ID" value="NZ_AORV01000056.1"/>
</dbReference>
<evidence type="ECO:0000313" key="7">
    <source>
        <dbReference type="EMBL" id="EMS70354.1"/>
    </source>
</evidence>
<feature type="transmembrane region" description="Helical" evidence="5">
    <location>
        <begin position="386"/>
        <end position="404"/>
    </location>
</feature>
<evidence type="ECO:0000256" key="3">
    <source>
        <dbReference type="ARBA" id="ARBA00022989"/>
    </source>
</evidence>
<keyword evidence="4 5" id="KW-0472">Membrane</keyword>
<feature type="transmembrane region" description="Helical" evidence="5">
    <location>
        <begin position="329"/>
        <end position="349"/>
    </location>
</feature>
<dbReference type="PANTHER" id="PTHR37422:SF13">
    <property type="entry name" value="LIPOPOLYSACCHARIDE BIOSYNTHESIS PROTEIN PA4999-RELATED"/>
    <property type="match status" value="1"/>
</dbReference>
<feature type="transmembrane region" description="Helical" evidence="5">
    <location>
        <begin position="9"/>
        <end position="26"/>
    </location>
</feature>
<evidence type="ECO:0000313" key="8">
    <source>
        <dbReference type="Proteomes" id="UP000014155"/>
    </source>
</evidence>
<feature type="transmembrane region" description="Helical" evidence="5">
    <location>
        <begin position="127"/>
        <end position="148"/>
    </location>
</feature>
<dbReference type="GO" id="GO:0016874">
    <property type="term" value="F:ligase activity"/>
    <property type="evidence" value="ECO:0007669"/>
    <property type="project" value="UniProtKB-KW"/>
</dbReference>
<feature type="transmembrane region" description="Helical" evidence="5">
    <location>
        <begin position="249"/>
        <end position="267"/>
    </location>
</feature>
<dbReference type="GO" id="GO:0016020">
    <property type="term" value="C:membrane"/>
    <property type="evidence" value="ECO:0007669"/>
    <property type="project" value="UniProtKB-SubCell"/>
</dbReference>
<evidence type="ECO:0000259" key="6">
    <source>
        <dbReference type="Pfam" id="PF04932"/>
    </source>
</evidence>
<feature type="transmembrane region" description="Helical" evidence="5">
    <location>
        <begin position="361"/>
        <end position="380"/>
    </location>
</feature>
<dbReference type="STRING" id="1195236.CTER_3929"/>
<evidence type="ECO:0000256" key="5">
    <source>
        <dbReference type="SAM" id="Phobius"/>
    </source>
</evidence>
<feature type="domain" description="O-antigen ligase-related" evidence="6">
    <location>
        <begin position="213"/>
        <end position="341"/>
    </location>
</feature>
<accession>S0FMM6</accession>
<dbReference type="PATRIC" id="fig|1195236.3.peg.4141"/>
<organism evidence="7 8">
    <name type="scientific">Ruminiclostridium cellobioparum subsp. termitidis CT1112</name>
    <dbReference type="NCBI Taxonomy" id="1195236"/>
    <lineage>
        <taxon>Bacteria</taxon>
        <taxon>Bacillati</taxon>
        <taxon>Bacillota</taxon>
        <taxon>Clostridia</taxon>
        <taxon>Eubacteriales</taxon>
        <taxon>Oscillospiraceae</taxon>
        <taxon>Ruminiclostridium</taxon>
    </lineage>
</organism>
<keyword evidence="3 5" id="KW-1133">Transmembrane helix</keyword>
<evidence type="ECO:0000256" key="4">
    <source>
        <dbReference type="ARBA" id="ARBA00023136"/>
    </source>
</evidence>
<dbReference type="Proteomes" id="UP000014155">
    <property type="component" value="Unassembled WGS sequence"/>
</dbReference>
<feature type="transmembrane region" description="Helical" evidence="5">
    <location>
        <begin position="32"/>
        <end position="53"/>
    </location>
</feature>
<protein>
    <submittedName>
        <fullName evidence="7">O-Antigen ligase</fullName>
    </submittedName>
</protein>
<reference evidence="7 8" key="1">
    <citation type="journal article" date="2013" name="Genome Announc.">
        <title>Draft Genome Sequence of the Cellulolytic, Mesophilic, Anaerobic Bacterium Clostridium termitidis Strain CT1112 (DSM 5398).</title>
        <authorList>
            <person name="Lal S."/>
            <person name="Ramachandran U."/>
            <person name="Zhang X."/>
            <person name="Munir R."/>
            <person name="Sparling R."/>
            <person name="Levin D.B."/>
        </authorList>
    </citation>
    <scope>NUCLEOTIDE SEQUENCE [LARGE SCALE GENOMIC DNA]</scope>
    <source>
        <strain evidence="7 8">CT1112</strain>
    </source>
</reference>
<gene>
    <name evidence="7" type="ORF">CTER_3929</name>
</gene>
<feature type="transmembrane region" description="Helical" evidence="5">
    <location>
        <begin position="225"/>
        <end position="242"/>
    </location>
</feature>
<name>S0FMM6_RUMCE</name>
<proteinExistence type="predicted"/>
<keyword evidence="7" id="KW-0436">Ligase</keyword>
<dbReference type="PANTHER" id="PTHR37422">
    <property type="entry name" value="TEICHURONIC ACID BIOSYNTHESIS PROTEIN TUAE"/>
    <property type="match status" value="1"/>
</dbReference>
<dbReference type="EMBL" id="AORV01000056">
    <property type="protein sequence ID" value="EMS70354.1"/>
    <property type="molecule type" value="Genomic_DNA"/>
</dbReference>
<feature type="transmembrane region" description="Helical" evidence="5">
    <location>
        <begin position="65"/>
        <end position="84"/>
    </location>
</feature>
<keyword evidence="2 5" id="KW-0812">Transmembrane</keyword>
<dbReference type="InterPro" id="IPR007016">
    <property type="entry name" value="O-antigen_ligase-rel_domated"/>
</dbReference>
<sequence length="411" mass="47762">MIEAGNKKIDYHQLIYLFLILVFFPFPSKSIGYSVALYVCDFTLIGYISILILKKRYPFVITNTSKYFAFILILNFMGILVSWINGYGSSLRQFTEIIRTIEWVIIHNYFYNLFEKNKQRNINFNDIITRCIVIILLLLIPFIVVELFNLPLKPVLRELYEMNKSGNIFQYYNRIVGPFRNPNFLGIWISITFIYIYLSNVRVLLKVMLLLECGGIVYFSGSRTALFTCGILFIIALGFQMFNNYGMAFIKQIAVIGILIVLAGIVVSNNSNLFFSIRLKSLGSALTTLGERTAIWESLGKLISDNFIFGNGIIKSDDYILDNLYLQYIFNYGIVGLSLLVCFLIRNLYRIFIVYVQNKKNNFLLFLLMTQIAFIIVGVTVQIFDVLQIVFWYFMSVAYTDYLWHNRNTVK</sequence>
<comment type="subcellular location">
    <subcellularLocation>
        <location evidence="1">Membrane</location>
        <topology evidence="1">Multi-pass membrane protein</topology>
    </subcellularLocation>
</comment>
<keyword evidence="8" id="KW-1185">Reference proteome</keyword>
<dbReference type="AlphaFoldDB" id="S0FMM6"/>